<accession>A0ACC0BY94</accession>
<dbReference type="EMBL" id="CM044702">
    <property type="protein sequence ID" value="KAI5677595.1"/>
    <property type="molecule type" value="Genomic_DNA"/>
</dbReference>
<gene>
    <name evidence="1" type="ORF">M9H77_08545</name>
</gene>
<organism evidence="1 2">
    <name type="scientific">Catharanthus roseus</name>
    <name type="common">Madagascar periwinkle</name>
    <name type="synonym">Vinca rosea</name>
    <dbReference type="NCBI Taxonomy" id="4058"/>
    <lineage>
        <taxon>Eukaryota</taxon>
        <taxon>Viridiplantae</taxon>
        <taxon>Streptophyta</taxon>
        <taxon>Embryophyta</taxon>
        <taxon>Tracheophyta</taxon>
        <taxon>Spermatophyta</taxon>
        <taxon>Magnoliopsida</taxon>
        <taxon>eudicotyledons</taxon>
        <taxon>Gunneridae</taxon>
        <taxon>Pentapetalae</taxon>
        <taxon>asterids</taxon>
        <taxon>lamiids</taxon>
        <taxon>Gentianales</taxon>
        <taxon>Apocynaceae</taxon>
        <taxon>Rauvolfioideae</taxon>
        <taxon>Vinceae</taxon>
        <taxon>Catharanthinae</taxon>
        <taxon>Catharanthus</taxon>
    </lineage>
</organism>
<keyword evidence="2" id="KW-1185">Reference proteome</keyword>
<dbReference type="Proteomes" id="UP001060085">
    <property type="component" value="Linkage Group LG02"/>
</dbReference>
<name>A0ACC0BY94_CATRO</name>
<evidence type="ECO:0000313" key="2">
    <source>
        <dbReference type="Proteomes" id="UP001060085"/>
    </source>
</evidence>
<comment type="caution">
    <text evidence="1">The sequence shown here is derived from an EMBL/GenBank/DDBJ whole genome shotgun (WGS) entry which is preliminary data.</text>
</comment>
<evidence type="ECO:0000313" key="1">
    <source>
        <dbReference type="EMBL" id="KAI5677595.1"/>
    </source>
</evidence>
<sequence>MSRLVAKQSKTSFLSINKGLPKVERSFRRHSSSKQFEHFLAVFLAFFLLKIKEAPAALKSINHPQSPFDLRRSFQALKSTLCRREKSEDYPTYQEFPRDFVTATIS</sequence>
<protein>
    <submittedName>
        <fullName evidence="1">Uncharacterized protein</fullName>
    </submittedName>
</protein>
<proteinExistence type="predicted"/>
<reference evidence="2" key="1">
    <citation type="journal article" date="2023" name="Nat. Plants">
        <title>Single-cell RNA sequencing provides a high-resolution roadmap for understanding the multicellular compartmentation of specialized metabolism.</title>
        <authorList>
            <person name="Sun S."/>
            <person name="Shen X."/>
            <person name="Li Y."/>
            <person name="Li Y."/>
            <person name="Wang S."/>
            <person name="Li R."/>
            <person name="Zhang H."/>
            <person name="Shen G."/>
            <person name="Guo B."/>
            <person name="Wei J."/>
            <person name="Xu J."/>
            <person name="St-Pierre B."/>
            <person name="Chen S."/>
            <person name="Sun C."/>
        </authorList>
    </citation>
    <scope>NUCLEOTIDE SEQUENCE [LARGE SCALE GENOMIC DNA]</scope>
</reference>